<evidence type="ECO:0000313" key="14">
    <source>
        <dbReference type="EMBL" id="UZX22044.1"/>
    </source>
</evidence>
<keyword evidence="6" id="KW-0479">Metal-binding</keyword>
<feature type="domain" description="Peptidase M48" evidence="13">
    <location>
        <begin position="82"/>
        <end position="347"/>
    </location>
</feature>
<sequence length="551" mass="59446">MGATLRALRALVLLAGFHLLGLLLLALLGALDWVAWRWAPAVWALKTYVLSFVLAVPVVRGMLMLRTPRDEGVAGVPVTEAEEPRLWAAVRELAGRVGTRAPDEIRLTADMNAAVTEDARLLGLRGGTRRLYLGLPLVAGLSEARLRAVLAHELGHYANSDTRLSGITERSRLHVARTVGRFEEKSGLKVAKERARQERKSARRVARGKTAKEVDTTGAGFSYRVMARIYTAYGRFSMRATQSGSRRQEIAADLAAARIAGRDATASALRALPALDTAHEFYLNSYATLGVEFGMLPPHGEVFGGVRHLLDARAEELAGMRAELPTEPATPYDSHPSTAERVATIESLPDDGRSAEEDRPAFALFTSPEAALRAVEDATLTPEALAMRRLDWPDLVHASMTARYVRDTEPLRTAITELPGARDDRAAGEGTALGIGLGIARQTEAFLDAVDTGAVWDLVDRLPKSEEAAAATGRAAREFARSSLRRELARLLTTALTADGRARWQLSWSAPASLLLPDGYADALPAALDAAIADRPDTEPLRKLLATGGAL</sequence>
<evidence type="ECO:0000256" key="11">
    <source>
        <dbReference type="ARBA" id="ARBA00023136"/>
    </source>
</evidence>
<evidence type="ECO:0000256" key="4">
    <source>
        <dbReference type="ARBA" id="ARBA00022670"/>
    </source>
</evidence>
<dbReference type="EMBL" id="CP084204">
    <property type="protein sequence ID" value="UZX22044.1"/>
    <property type="molecule type" value="Genomic_DNA"/>
</dbReference>
<evidence type="ECO:0000256" key="9">
    <source>
        <dbReference type="ARBA" id="ARBA00022989"/>
    </source>
</evidence>
<evidence type="ECO:0000256" key="10">
    <source>
        <dbReference type="ARBA" id="ARBA00023049"/>
    </source>
</evidence>
<evidence type="ECO:0000256" key="5">
    <source>
        <dbReference type="ARBA" id="ARBA00022692"/>
    </source>
</evidence>
<keyword evidence="4" id="KW-0645">Protease</keyword>
<organism evidence="14 15">
    <name type="scientific">Streptomyces tanashiensis</name>
    <dbReference type="NCBI Taxonomy" id="67367"/>
    <lineage>
        <taxon>Bacteria</taxon>
        <taxon>Bacillati</taxon>
        <taxon>Actinomycetota</taxon>
        <taxon>Actinomycetes</taxon>
        <taxon>Kitasatosporales</taxon>
        <taxon>Streptomycetaceae</taxon>
        <taxon>Streptomyces</taxon>
    </lineage>
</organism>
<keyword evidence="11 12" id="KW-0472">Membrane</keyword>
<keyword evidence="3" id="KW-1003">Cell membrane</keyword>
<dbReference type="Gene3D" id="3.30.2010.10">
    <property type="entry name" value="Metalloproteases ('zincins'), catalytic domain"/>
    <property type="match status" value="1"/>
</dbReference>
<dbReference type="PANTHER" id="PTHR43221:SF1">
    <property type="entry name" value="PROTEASE HTPX"/>
    <property type="match status" value="1"/>
</dbReference>
<comment type="subcellular location">
    <subcellularLocation>
        <location evidence="2">Cell membrane</location>
        <topology evidence="2">Multi-pass membrane protein</topology>
    </subcellularLocation>
</comment>
<dbReference type="Proteomes" id="UP001164506">
    <property type="component" value="Chromosome"/>
</dbReference>
<dbReference type="GeneID" id="95600870"/>
<evidence type="ECO:0000256" key="2">
    <source>
        <dbReference type="ARBA" id="ARBA00004651"/>
    </source>
</evidence>
<protein>
    <submittedName>
        <fullName evidence="14">M48 family metallopeptidase</fullName>
    </submittedName>
</protein>
<keyword evidence="7" id="KW-0378">Hydrolase</keyword>
<dbReference type="RefSeq" id="WP_267258897.1">
    <property type="nucleotide sequence ID" value="NZ_CP084204.1"/>
</dbReference>
<dbReference type="PANTHER" id="PTHR43221">
    <property type="entry name" value="PROTEASE HTPX"/>
    <property type="match status" value="1"/>
</dbReference>
<feature type="transmembrane region" description="Helical" evidence="12">
    <location>
        <begin position="40"/>
        <end position="59"/>
    </location>
</feature>
<keyword evidence="5 12" id="KW-0812">Transmembrane</keyword>
<keyword evidence="10" id="KW-0482">Metalloprotease</keyword>
<evidence type="ECO:0000256" key="7">
    <source>
        <dbReference type="ARBA" id="ARBA00022801"/>
    </source>
</evidence>
<name>A0ABY6QZA0_9ACTN</name>
<dbReference type="InterPro" id="IPR001915">
    <property type="entry name" value="Peptidase_M48"/>
</dbReference>
<keyword evidence="15" id="KW-1185">Reference proteome</keyword>
<dbReference type="Pfam" id="PF01435">
    <property type="entry name" value="Peptidase_M48"/>
    <property type="match status" value="1"/>
</dbReference>
<comment type="cofactor">
    <cofactor evidence="1">
        <name>Zn(2+)</name>
        <dbReference type="ChEBI" id="CHEBI:29105"/>
    </cofactor>
</comment>
<evidence type="ECO:0000256" key="12">
    <source>
        <dbReference type="SAM" id="Phobius"/>
    </source>
</evidence>
<evidence type="ECO:0000313" key="15">
    <source>
        <dbReference type="Proteomes" id="UP001164506"/>
    </source>
</evidence>
<reference evidence="14" key="1">
    <citation type="submission" date="2021-09" db="EMBL/GenBank/DDBJ databases">
        <title>Complete genome sequence and metabolic characterization of Streptomyces tanashiensis DSM 731 the producer of antibacterial Kalafungin and diverse secondary metabolites.</title>
        <authorList>
            <person name="Abbasi M.N."/>
            <person name="Anwar M.N."/>
            <person name="Alam K."/>
            <person name="Shoaib M."/>
            <person name="Lin Z."/>
            <person name="Hayat M."/>
            <person name="Ali M.I."/>
            <person name="Malik H.M.T."/>
            <person name="Ahmed I."/>
            <person name="Li A."/>
            <person name="Hailong Wang H."/>
            <person name="Zhang Y."/>
        </authorList>
    </citation>
    <scope>NUCLEOTIDE SEQUENCE</scope>
    <source>
        <strain evidence="14">Kala</strain>
    </source>
</reference>
<accession>A0ABY6QZA0</accession>
<evidence type="ECO:0000256" key="6">
    <source>
        <dbReference type="ARBA" id="ARBA00022723"/>
    </source>
</evidence>
<keyword evidence="9 12" id="KW-1133">Transmembrane helix</keyword>
<evidence type="ECO:0000256" key="3">
    <source>
        <dbReference type="ARBA" id="ARBA00022475"/>
    </source>
</evidence>
<dbReference type="CDD" id="cd07328">
    <property type="entry name" value="M48_Ste24p_like"/>
    <property type="match status" value="1"/>
</dbReference>
<evidence type="ECO:0000256" key="1">
    <source>
        <dbReference type="ARBA" id="ARBA00001947"/>
    </source>
</evidence>
<gene>
    <name evidence="14" type="ORF">LDH80_15505</name>
</gene>
<keyword evidence="8" id="KW-0862">Zinc</keyword>
<evidence type="ECO:0000259" key="13">
    <source>
        <dbReference type="Pfam" id="PF01435"/>
    </source>
</evidence>
<dbReference type="InterPro" id="IPR050083">
    <property type="entry name" value="HtpX_protease"/>
</dbReference>
<evidence type="ECO:0000256" key="8">
    <source>
        <dbReference type="ARBA" id="ARBA00022833"/>
    </source>
</evidence>
<proteinExistence type="predicted"/>